<reference evidence="2" key="1">
    <citation type="submission" date="2014-03" db="EMBL/GenBank/DDBJ databases">
        <title>The sialotranscriptome of Amblyomma triste, Amblyomma parvum and Amblyomma cajennense ticks, uncovered by 454-based RNA-seq.</title>
        <authorList>
            <person name="Garcia G.R."/>
            <person name="Gardinassi L.G."/>
            <person name="Ribeiro J.M."/>
            <person name="Anatriello E."/>
            <person name="Ferreira B.R."/>
            <person name="Moreira H.N."/>
            <person name="Mafra C."/>
            <person name="Olegario M.M."/>
            <person name="Szabo P.J."/>
            <person name="Miranda-Santos I.K."/>
            <person name="Maruyama S.R."/>
        </authorList>
    </citation>
    <scope>NUCLEOTIDE SEQUENCE</scope>
    <source>
        <strain evidence="2">Mato Grasso do Sul</strain>
        <tissue evidence="2">Salivary glands</tissue>
    </source>
</reference>
<dbReference type="InterPro" id="IPR012674">
    <property type="entry name" value="Calycin"/>
</dbReference>
<accession>A0A023G2P1</accession>
<evidence type="ECO:0000313" key="2">
    <source>
        <dbReference type="EMBL" id="JAC28014.1"/>
    </source>
</evidence>
<dbReference type="Gene3D" id="2.40.128.20">
    <property type="match status" value="1"/>
</dbReference>
<dbReference type="EMBL" id="GBBM01007404">
    <property type="protein sequence ID" value="JAC28014.1"/>
    <property type="molecule type" value="mRNA"/>
</dbReference>
<feature type="signal peptide" evidence="1">
    <location>
        <begin position="1"/>
        <end position="18"/>
    </location>
</feature>
<protein>
    <submittedName>
        <fullName evidence="2">Putative lipocalin-5 1</fullName>
    </submittedName>
</protein>
<sequence length="174" mass="19450">MVLPFTLMVAFATLTASGDEISEQNTEMLAQAVGVMDENIALYSSIDDPSEKCLTCTRTVYEPQNRFVVFVFHYQGQNGEPGTDVPFCVNLTATETLKFGFSPCDEGAITGTSQGYYFDGKSCFLARFPTSNQDHCLLWINEDFIDSVSEECVTQFDQNCGPQRYTLYDKEKCP</sequence>
<organism evidence="2">
    <name type="scientific">Amblyomma triste</name>
    <name type="common">Neotropical tick</name>
    <dbReference type="NCBI Taxonomy" id="251400"/>
    <lineage>
        <taxon>Eukaryota</taxon>
        <taxon>Metazoa</taxon>
        <taxon>Ecdysozoa</taxon>
        <taxon>Arthropoda</taxon>
        <taxon>Chelicerata</taxon>
        <taxon>Arachnida</taxon>
        <taxon>Acari</taxon>
        <taxon>Parasitiformes</taxon>
        <taxon>Ixodida</taxon>
        <taxon>Ixodoidea</taxon>
        <taxon>Ixodidae</taxon>
        <taxon>Amblyomminae</taxon>
        <taxon>Amblyomma</taxon>
    </lineage>
</organism>
<feature type="chain" id="PRO_5001520495" evidence="1">
    <location>
        <begin position="19"/>
        <end position="174"/>
    </location>
</feature>
<dbReference type="AlphaFoldDB" id="A0A023G2P1"/>
<name>A0A023G2P1_AMBTT</name>
<evidence type="ECO:0000256" key="1">
    <source>
        <dbReference type="SAM" id="SignalP"/>
    </source>
</evidence>
<keyword evidence="1" id="KW-0732">Signal</keyword>
<proteinExistence type="evidence at transcript level"/>
<dbReference type="SUPFAM" id="SSF50814">
    <property type="entry name" value="Lipocalins"/>
    <property type="match status" value="1"/>
</dbReference>